<accession>A0A941GAZ7</accession>
<sequence length="34" mass="3944">MELILLARQMGLTLDEIRAFLQKDMNLIHNEVSS</sequence>
<evidence type="ECO:0000259" key="1">
    <source>
        <dbReference type="PROSITE" id="PS50937"/>
    </source>
</evidence>
<organism evidence="2">
    <name type="scientific">Niallia circulans</name>
    <name type="common">Bacillus circulans</name>
    <dbReference type="NCBI Taxonomy" id="1397"/>
    <lineage>
        <taxon>Bacteria</taxon>
        <taxon>Bacillati</taxon>
        <taxon>Bacillota</taxon>
        <taxon>Bacilli</taxon>
        <taxon>Bacillales</taxon>
        <taxon>Bacillaceae</taxon>
        <taxon>Niallia</taxon>
    </lineage>
</organism>
<dbReference type="GO" id="GO:0003677">
    <property type="term" value="F:DNA binding"/>
    <property type="evidence" value="ECO:0007669"/>
    <property type="project" value="UniProtKB-KW"/>
</dbReference>
<dbReference type="PROSITE" id="PS50937">
    <property type="entry name" value="HTH_MERR_2"/>
    <property type="match status" value="1"/>
</dbReference>
<name>A0A941GAZ7_NIACI</name>
<protein>
    <submittedName>
        <fullName evidence="2">DNA-binding anti-repressor SinI</fullName>
    </submittedName>
</protein>
<proteinExistence type="predicted"/>
<keyword evidence="2" id="KW-0238">DNA-binding</keyword>
<dbReference type="InterPro" id="IPR010981">
    <property type="entry name" value="SinR/SinI_dimer_dom"/>
</dbReference>
<reference evidence="2" key="1">
    <citation type="submission" date="2021-04" db="EMBL/GenBank/DDBJ databases">
        <title>Genomic analysis of electroactive and textile dye degrading Bacillus circulans strain: DC10 isolated from constructed wetland-microbial fuel cells treating textile dye wastewaters.</title>
        <authorList>
            <person name="Patel D.U."/>
            <person name="Desai C.R."/>
        </authorList>
    </citation>
    <scope>NUCLEOTIDE SEQUENCE</scope>
    <source>
        <strain evidence="2">DC10</strain>
    </source>
</reference>
<dbReference type="GO" id="GO:0046983">
    <property type="term" value="F:protein dimerization activity"/>
    <property type="evidence" value="ECO:0007669"/>
    <property type="project" value="InterPro"/>
</dbReference>
<dbReference type="EMBL" id="JAGTPX010000006">
    <property type="protein sequence ID" value="MBR8669426.1"/>
    <property type="molecule type" value="Genomic_DNA"/>
</dbReference>
<dbReference type="GO" id="GO:0006355">
    <property type="term" value="P:regulation of DNA-templated transcription"/>
    <property type="evidence" value="ECO:0007669"/>
    <property type="project" value="InterPro"/>
</dbReference>
<dbReference type="RefSeq" id="WP_152116079.1">
    <property type="nucleotide sequence ID" value="NZ_JAGTPX020000007.1"/>
</dbReference>
<evidence type="ECO:0000313" key="2">
    <source>
        <dbReference type="EMBL" id="MBR8669426.1"/>
    </source>
</evidence>
<feature type="domain" description="HTH merR-type" evidence="1">
    <location>
        <begin position="1"/>
        <end position="23"/>
    </location>
</feature>
<gene>
    <name evidence="2" type="primary">sinI</name>
    <name evidence="2" type="ORF">KD144_07705</name>
</gene>
<dbReference type="Pfam" id="PF08671">
    <property type="entry name" value="SinI"/>
    <property type="match status" value="1"/>
</dbReference>
<dbReference type="AlphaFoldDB" id="A0A941GAZ7"/>
<dbReference type="InterPro" id="IPR000551">
    <property type="entry name" value="MerR-type_HTH_dom"/>
</dbReference>
<comment type="caution">
    <text evidence="2">The sequence shown here is derived from an EMBL/GenBank/DDBJ whole genome shotgun (WGS) entry which is preliminary data.</text>
</comment>